<sequence>MTKQAVPIDELALGSYVIAVARQTGDVVIKHAGWVRSELLIATLKQKGVLEVFIDPTKQLPPPKELPVAPAGFESIAATPRADFAQECSRTELTLQSTRQQTAATFEKMAQADSVDLTEPAQNCDKLLDSSSRNPQALLYLQQVLQEDDVLLRHAVRCACLMAAFCQSLQLSEAEARDYTLAALLHDAGKAQLKQLFPQEQPTDQAALPYSLTLLEQSECPARSLDAVAGHLAPLADQSAPARLLAIVNRYANLQELADLGKIDMATLRTQLLAAAGKALDPQLTQIFLSEMGLYPPGSAVRLKSGKLALVLENHPKYSDKPKVKLFYHSVHRHHLPAKVLDLAKLPEEHIVAAADLSQFALDLRQYF</sequence>
<comment type="caution">
    <text evidence="3">The sequence shown here is derived from an EMBL/GenBank/DDBJ whole genome shotgun (WGS) entry which is preliminary data.</text>
</comment>
<dbReference type="InterPro" id="IPR006674">
    <property type="entry name" value="HD_domain"/>
</dbReference>
<keyword evidence="4" id="KW-1185">Reference proteome</keyword>
<keyword evidence="3" id="KW-0378">Hydrolase</keyword>
<name>A0ABV6BHS7_9GAMM</name>
<dbReference type="Pfam" id="PF01966">
    <property type="entry name" value="HD"/>
    <property type="match status" value="1"/>
</dbReference>
<evidence type="ECO:0000259" key="2">
    <source>
        <dbReference type="Pfam" id="PF11871"/>
    </source>
</evidence>
<dbReference type="CDD" id="cd00077">
    <property type="entry name" value="HDc"/>
    <property type="match status" value="1"/>
</dbReference>
<gene>
    <name evidence="3" type="ORF">ACFFJP_12325</name>
</gene>
<reference evidence="3 4" key="1">
    <citation type="submission" date="2024-09" db="EMBL/GenBank/DDBJ databases">
        <authorList>
            <person name="Sun Q."/>
            <person name="Mori K."/>
        </authorList>
    </citation>
    <scope>NUCLEOTIDE SEQUENCE [LARGE SCALE GENOMIC DNA]</scope>
    <source>
        <strain evidence="3 4">KCTC 23315</strain>
    </source>
</reference>
<dbReference type="InterPro" id="IPR021812">
    <property type="entry name" value="DUF3391"/>
</dbReference>
<proteinExistence type="predicted"/>
<dbReference type="InterPro" id="IPR003607">
    <property type="entry name" value="HD/PDEase_dom"/>
</dbReference>
<evidence type="ECO:0000313" key="4">
    <source>
        <dbReference type="Proteomes" id="UP001589813"/>
    </source>
</evidence>
<dbReference type="Pfam" id="PF11871">
    <property type="entry name" value="DUF3391"/>
    <property type="match status" value="1"/>
</dbReference>
<dbReference type="Gene3D" id="1.10.3210.10">
    <property type="entry name" value="Hypothetical protein af1432"/>
    <property type="match status" value="1"/>
</dbReference>
<dbReference type="EC" id="3.1.4.-" evidence="3"/>
<dbReference type="RefSeq" id="WP_377244271.1">
    <property type="nucleotide sequence ID" value="NZ_JBHLXP010000003.1"/>
</dbReference>
<feature type="domain" description="HD" evidence="1">
    <location>
        <begin position="152"/>
        <end position="253"/>
    </location>
</feature>
<evidence type="ECO:0000313" key="3">
    <source>
        <dbReference type="EMBL" id="MFC0049073.1"/>
    </source>
</evidence>
<dbReference type="SUPFAM" id="SSF109604">
    <property type="entry name" value="HD-domain/PDEase-like"/>
    <property type="match status" value="1"/>
</dbReference>
<dbReference type="GO" id="GO:0016787">
    <property type="term" value="F:hydrolase activity"/>
    <property type="evidence" value="ECO:0007669"/>
    <property type="project" value="UniProtKB-KW"/>
</dbReference>
<evidence type="ECO:0000259" key="1">
    <source>
        <dbReference type="Pfam" id="PF01966"/>
    </source>
</evidence>
<protein>
    <submittedName>
        <fullName evidence="3">HD-GYP domain-containing protein</fullName>
        <ecNumber evidence="3">3.1.4.-</ecNumber>
    </submittedName>
</protein>
<feature type="domain" description="DUF3391" evidence="2">
    <location>
        <begin position="5"/>
        <end position="117"/>
    </location>
</feature>
<dbReference type="EMBL" id="JBHLXP010000003">
    <property type="protein sequence ID" value="MFC0049073.1"/>
    <property type="molecule type" value="Genomic_DNA"/>
</dbReference>
<organism evidence="3 4">
    <name type="scientific">Rheinheimera tilapiae</name>
    <dbReference type="NCBI Taxonomy" id="875043"/>
    <lineage>
        <taxon>Bacteria</taxon>
        <taxon>Pseudomonadati</taxon>
        <taxon>Pseudomonadota</taxon>
        <taxon>Gammaproteobacteria</taxon>
        <taxon>Chromatiales</taxon>
        <taxon>Chromatiaceae</taxon>
        <taxon>Rheinheimera</taxon>
    </lineage>
</organism>
<dbReference type="Proteomes" id="UP001589813">
    <property type="component" value="Unassembled WGS sequence"/>
</dbReference>
<accession>A0ABV6BHS7</accession>